<dbReference type="InterPro" id="IPR000835">
    <property type="entry name" value="HTH_MarR-typ"/>
</dbReference>
<evidence type="ECO:0000313" key="3">
    <source>
        <dbReference type="Proteomes" id="UP000295515"/>
    </source>
</evidence>
<organism evidence="2 3">
    <name type="scientific">Longibaculum muris</name>
    <dbReference type="NCBI Taxonomy" id="1796628"/>
    <lineage>
        <taxon>Bacteria</taxon>
        <taxon>Bacillati</taxon>
        <taxon>Bacillota</taxon>
        <taxon>Erysipelotrichia</taxon>
        <taxon>Erysipelotrichales</taxon>
        <taxon>Coprobacillaceae</taxon>
        <taxon>Longibaculum</taxon>
    </lineage>
</organism>
<dbReference type="AlphaFoldDB" id="A0A4V2W4C8"/>
<dbReference type="SUPFAM" id="SSF46785">
    <property type="entry name" value="Winged helix' DNA-binding domain"/>
    <property type="match status" value="1"/>
</dbReference>
<dbReference type="Proteomes" id="UP000295515">
    <property type="component" value="Unassembled WGS sequence"/>
</dbReference>
<feature type="domain" description="HTH marR-type" evidence="1">
    <location>
        <begin position="21"/>
        <end position="114"/>
    </location>
</feature>
<evidence type="ECO:0000259" key="1">
    <source>
        <dbReference type="SMART" id="SM00347"/>
    </source>
</evidence>
<gene>
    <name evidence="2" type="ORF">EDD60_11859</name>
</gene>
<protein>
    <recommendedName>
        <fullName evidence="1">HTH marR-type domain-containing protein</fullName>
    </recommendedName>
</protein>
<dbReference type="InterPro" id="IPR036390">
    <property type="entry name" value="WH_DNA-bd_sf"/>
</dbReference>
<dbReference type="RefSeq" id="WP_066444268.1">
    <property type="nucleotide sequence ID" value="NZ_CAUWFI010000032.1"/>
</dbReference>
<dbReference type="Gene3D" id="1.10.10.10">
    <property type="entry name" value="Winged helix-like DNA-binding domain superfamily/Winged helix DNA-binding domain"/>
    <property type="match status" value="1"/>
</dbReference>
<proteinExistence type="predicted"/>
<name>A0A4V2W4C8_9FIRM</name>
<dbReference type="SMART" id="SM00347">
    <property type="entry name" value="HTH_MARR"/>
    <property type="match status" value="1"/>
</dbReference>
<sequence>MDRIEKRIAILYGLRRNRINQLLESYHLTYEDYEIILALHYAEGLSVEEIEAETKIDLRLLKLILKHLVEKNFIEIKDDKLFLSEDTQKIYPQIKRAIKDNNDELIKSLTLDEFHDIIEKLDRLIECYE</sequence>
<dbReference type="InterPro" id="IPR036388">
    <property type="entry name" value="WH-like_DNA-bd_sf"/>
</dbReference>
<dbReference type="GeneID" id="98916093"/>
<keyword evidence="3" id="KW-1185">Reference proteome</keyword>
<evidence type="ECO:0000313" key="2">
    <source>
        <dbReference type="EMBL" id="TCV95339.1"/>
    </source>
</evidence>
<accession>A0A4V2W4C8</accession>
<comment type="caution">
    <text evidence="2">The sequence shown here is derived from an EMBL/GenBank/DDBJ whole genome shotgun (WGS) entry which is preliminary data.</text>
</comment>
<dbReference type="GO" id="GO:0003700">
    <property type="term" value="F:DNA-binding transcription factor activity"/>
    <property type="evidence" value="ECO:0007669"/>
    <property type="project" value="InterPro"/>
</dbReference>
<reference evidence="2 3" key="1">
    <citation type="submission" date="2019-03" db="EMBL/GenBank/DDBJ databases">
        <title>Genomic Encyclopedia of Type Strains, Phase IV (KMG-IV): sequencing the most valuable type-strain genomes for metagenomic binning, comparative biology and taxonomic classification.</title>
        <authorList>
            <person name="Goeker M."/>
        </authorList>
    </citation>
    <scope>NUCLEOTIDE SEQUENCE [LARGE SCALE GENOMIC DNA]</scope>
    <source>
        <strain evidence="2 3">DSM 29487</strain>
    </source>
</reference>
<dbReference type="EMBL" id="SMCQ01000018">
    <property type="protein sequence ID" value="TCV95339.1"/>
    <property type="molecule type" value="Genomic_DNA"/>
</dbReference>